<keyword evidence="2" id="KW-1185">Reference proteome</keyword>
<protein>
    <submittedName>
        <fullName evidence="1">Uncharacterized protein</fullName>
    </submittedName>
</protein>
<proteinExistence type="predicted"/>
<organism evidence="1 2">
    <name type="scientific">Actinomadura mexicana</name>
    <dbReference type="NCBI Taxonomy" id="134959"/>
    <lineage>
        <taxon>Bacteria</taxon>
        <taxon>Bacillati</taxon>
        <taxon>Actinomycetota</taxon>
        <taxon>Actinomycetes</taxon>
        <taxon>Streptosporangiales</taxon>
        <taxon>Thermomonosporaceae</taxon>
        <taxon>Actinomadura</taxon>
    </lineage>
</organism>
<dbReference type="AlphaFoldDB" id="A0A238V0U1"/>
<evidence type="ECO:0000313" key="2">
    <source>
        <dbReference type="Proteomes" id="UP000198420"/>
    </source>
</evidence>
<dbReference type="EMBL" id="FZNP01000001">
    <property type="protein sequence ID" value="SNR27886.1"/>
    <property type="molecule type" value="Genomic_DNA"/>
</dbReference>
<evidence type="ECO:0000313" key="1">
    <source>
        <dbReference type="EMBL" id="SNR27886.1"/>
    </source>
</evidence>
<gene>
    <name evidence="1" type="ORF">SAMN06265355_101732</name>
</gene>
<dbReference type="Proteomes" id="UP000198420">
    <property type="component" value="Unassembled WGS sequence"/>
</dbReference>
<accession>A0A238V0U1</accession>
<name>A0A238V0U1_9ACTN</name>
<reference evidence="2" key="1">
    <citation type="submission" date="2017-06" db="EMBL/GenBank/DDBJ databases">
        <authorList>
            <person name="Varghese N."/>
            <person name="Submissions S."/>
        </authorList>
    </citation>
    <scope>NUCLEOTIDE SEQUENCE [LARGE SCALE GENOMIC DNA]</scope>
    <source>
        <strain evidence="2">DSM 44485</strain>
    </source>
</reference>
<sequence>MFSQEFMKVVIEDRVRMLRAEGKNSRRARLVKALKR</sequence>